<keyword evidence="3" id="KW-1185">Reference proteome</keyword>
<evidence type="ECO:0000313" key="3">
    <source>
        <dbReference type="Proteomes" id="UP001595765"/>
    </source>
</evidence>
<dbReference type="Proteomes" id="UP001595765">
    <property type="component" value="Unassembled WGS sequence"/>
</dbReference>
<evidence type="ECO:0000256" key="1">
    <source>
        <dbReference type="SAM" id="MobiDB-lite"/>
    </source>
</evidence>
<accession>A0ABV8HY07</accession>
<evidence type="ECO:0000313" key="2">
    <source>
        <dbReference type="EMBL" id="MFC4034741.1"/>
    </source>
</evidence>
<protein>
    <submittedName>
        <fullName evidence="2">Uncharacterized protein</fullName>
    </submittedName>
</protein>
<feature type="region of interest" description="Disordered" evidence="1">
    <location>
        <begin position="1"/>
        <end position="27"/>
    </location>
</feature>
<dbReference type="RefSeq" id="WP_386433496.1">
    <property type="nucleotide sequence ID" value="NZ_JBHSBB010000017.1"/>
</dbReference>
<name>A0ABV8HY07_9ACTN</name>
<dbReference type="EMBL" id="JBHSBB010000017">
    <property type="protein sequence ID" value="MFC4034741.1"/>
    <property type="molecule type" value="Genomic_DNA"/>
</dbReference>
<reference evidence="3" key="1">
    <citation type="journal article" date="2019" name="Int. J. Syst. Evol. Microbiol.">
        <title>The Global Catalogue of Microorganisms (GCM) 10K type strain sequencing project: providing services to taxonomists for standard genome sequencing and annotation.</title>
        <authorList>
            <consortium name="The Broad Institute Genomics Platform"/>
            <consortium name="The Broad Institute Genome Sequencing Center for Infectious Disease"/>
            <person name="Wu L."/>
            <person name="Ma J."/>
        </authorList>
    </citation>
    <scope>NUCLEOTIDE SEQUENCE [LARGE SCALE GENOMIC DNA]</scope>
    <source>
        <strain evidence="3">CGMCC 4.7237</strain>
    </source>
</reference>
<sequence length="112" mass="12633">MSQQEKPWQPGPGDMPFTTNLINPHGDRHLSFNEEDGRFYRLWQHRAPEPLHAGKAILLRPSDIDQIIKFSMLWLERHPGSQRGSDLADEVAAGAKAAVLHFAQAAQAPMQR</sequence>
<proteinExistence type="predicted"/>
<gene>
    <name evidence="2" type="ORF">ACFO3J_25205</name>
</gene>
<comment type="caution">
    <text evidence="2">The sequence shown here is derived from an EMBL/GenBank/DDBJ whole genome shotgun (WGS) entry which is preliminary data.</text>
</comment>
<organism evidence="2 3">
    <name type="scientific">Streptomyces polygonati</name>
    <dbReference type="NCBI Taxonomy" id="1617087"/>
    <lineage>
        <taxon>Bacteria</taxon>
        <taxon>Bacillati</taxon>
        <taxon>Actinomycetota</taxon>
        <taxon>Actinomycetes</taxon>
        <taxon>Kitasatosporales</taxon>
        <taxon>Streptomycetaceae</taxon>
        <taxon>Streptomyces</taxon>
    </lineage>
</organism>